<feature type="region of interest" description="Disordered" evidence="2">
    <location>
        <begin position="768"/>
        <end position="818"/>
    </location>
</feature>
<sequence length="818" mass="90603">MMFFLLSPLETGDLYFLTWSFEYIDRDIHNDLFQIIKYSCQEVCSSAEQLDKVVRIWTTFMEPMLGVFPRRAEETEDIAKSKGRAKTSVVNVAERNGSPGADASNVNAKSSNGETSIAREQANLSKARLANGDAMVLADENFHDSDRPIHRSDTPLHGRLQSNGPLAGEMSALTEHPVSTEFLMHSIAASASRANMDGVRATLKSGHTGAESVVEPLTINEALPPSEGGGTSRIILSINMGESNKAYHNHDGGGPQNEREEGELSPNVDFEEDNFVAFKDSAINASAKPKDASARKLYKIRSGEVEACGEAAGDNDADADDEGEESAHRSTEDSENASEAGEDVSGSESDEGEECSPEDHGEEDADHDDQDAKAESEGEADGIAEAHDTEGEITSLPFSERFLHTAKPLAKHVPVAVQQKELKWSRVFYGNDSFYVLFRFHQTLYERILSAKRNSAAAERKWRFMKDTNHPSLYSKFMTALYSLLDGSADNTKFEDDCRAIIGTQSYVLFTLDKLIYKVVKQLQSIASDDMDSKLLQLFWYEKSRRPGRMFDIVYHENARVLLHDECMYRFECSSNPNKLSIQLMDYGNEKPDVTAVSIEPNFSGYLYNDLLPIISDRNSNLDVFMRRNKRKFGSDDETSLHCKAMEGVQIFNGLECKIATFTSKVSYVLDTEDLLVRTGKRSVSLGARRCTWSRVLWFRAVRPSALTLTSNSGLQHLGFSEITTARIHGTYSPSLVILAAFSAKCDVSALSRPPSSAALTRSYSAPAAMPASTRQTNSLENTVASPSSYEDESMVPESSQFHCDYMNNSSKRPRASL</sequence>
<comment type="caution">
    <text evidence="4">The sequence shown here is derived from an EMBL/GenBank/DDBJ whole genome shotgun (WGS) entry which is preliminary data.</text>
</comment>
<protein>
    <submittedName>
        <fullName evidence="4">Paired amphipathic helix protein Sin3-like 3</fullName>
    </submittedName>
</protein>
<feature type="region of interest" description="Disordered" evidence="2">
    <location>
        <begin position="94"/>
        <end position="113"/>
    </location>
</feature>
<dbReference type="InterPro" id="IPR039774">
    <property type="entry name" value="Sin3-like"/>
</dbReference>
<dbReference type="Proteomes" id="UP001412067">
    <property type="component" value="Unassembled WGS sequence"/>
</dbReference>
<evidence type="ECO:0000256" key="2">
    <source>
        <dbReference type="SAM" id="MobiDB-lite"/>
    </source>
</evidence>
<organism evidence="4 5">
    <name type="scientific">Platanthera guangdongensis</name>
    <dbReference type="NCBI Taxonomy" id="2320717"/>
    <lineage>
        <taxon>Eukaryota</taxon>
        <taxon>Viridiplantae</taxon>
        <taxon>Streptophyta</taxon>
        <taxon>Embryophyta</taxon>
        <taxon>Tracheophyta</taxon>
        <taxon>Spermatophyta</taxon>
        <taxon>Magnoliopsida</taxon>
        <taxon>Liliopsida</taxon>
        <taxon>Asparagales</taxon>
        <taxon>Orchidaceae</taxon>
        <taxon>Orchidoideae</taxon>
        <taxon>Orchideae</taxon>
        <taxon>Orchidinae</taxon>
        <taxon>Platanthera</taxon>
    </lineage>
</organism>
<evidence type="ECO:0000259" key="3">
    <source>
        <dbReference type="Pfam" id="PF16879"/>
    </source>
</evidence>
<feature type="region of interest" description="Disordered" evidence="2">
    <location>
        <begin position="309"/>
        <end position="381"/>
    </location>
</feature>
<feature type="compositionally biased region" description="Acidic residues" evidence="2">
    <location>
        <begin position="313"/>
        <end position="324"/>
    </location>
</feature>
<accession>A0ABR2LFG0</accession>
<feature type="compositionally biased region" description="Polar residues" evidence="2">
    <location>
        <begin position="773"/>
        <end position="789"/>
    </location>
</feature>
<dbReference type="Pfam" id="PF16879">
    <property type="entry name" value="Sin3a_C"/>
    <property type="match status" value="1"/>
</dbReference>
<dbReference type="EMBL" id="JBBWWR010000020">
    <property type="protein sequence ID" value="KAK8939725.1"/>
    <property type="molecule type" value="Genomic_DNA"/>
</dbReference>
<feature type="domain" description="Sin3 C-terminal" evidence="3">
    <location>
        <begin position="428"/>
        <end position="676"/>
    </location>
</feature>
<dbReference type="PANTHER" id="PTHR12346">
    <property type="entry name" value="SIN3B-RELATED"/>
    <property type="match status" value="1"/>
</dbReference>
<evidence type="ECO:0000313" key="5">
    <source>
        <dbReference type="Proteomes" id="UP001412067"/>
    </source>
</evidence>
<name>A0ABR2LFG0_9ASPA</name>
<feature type="compositionally biased region" description="Polar residues" evidence="2">
    <location>
        <begin position="104"/>
        <end position="113"/>
    </location>
</feature>
<feature type="region of interest" description="Disordered" evidence="2">
    <location>
        <begin position="245"/>
        <end position="264"/>
    </location>
</feature>
<gene>
    <name evidence="4" type="primary">SNL3</name>
    <name evidence="4" type="ORF">KSP40_PGU005378</name>
</gene>
<evidence type="ECO:0000256" key="1">
    <source>
        <dbReference type="ARBA" id="ARBA00022491"/>
    </source>
</evidence>
<proteinExistence type="predicted"/>
<feature type="compositionally biased region" description="Acidic residues" evidence="2">
    <location>
        <begin position="348"/>
        <end position="369"/>
    </location>
</feature>
<dbReference type="InterPro" id="IPR031693">
    <property type="entry name" value="Sin3_C"/>
</dbReference>
<keyword evidence="5" id="KW-1185">Reference proteome</keyword>
<dbReference type="PANTHER" id="PTHR12346:SF0">
    <property type="entry name" value="SIN3A, ISOFORM G"/>
    <property type="match status" value="1"/>
</dbReference>
<keyword evidence="1" id="KW-0678">Repressor</keyword>
<feature type="compositionally biased region" description="Acidic residues" evidence="2">
    <location>
        <begin position="333"/>
        <end position="342"/>
    </location>
</feature>
<reference evidence="4 5" key="1">
    <citation type="journal article" date="2022" name="Nat. Plants">
        <title>Genomes of leafy and leafless Platanthera orchids illuminate the evolution of mycoheterotrophy.</title>
        <authorList>
            <person name="Li M.H."/>
            <person name="Liu K.W."/>
            <person name="Li Z."/>
            <person name="Lu H.C."/>
            <person name="Ye Q.L."/>
            <person name="Zhang D."/>
            <person name="Wang J.Y."/>
            <person name="Li Y.F."/>
            <person name="Zhong Z.M."/>
            <person name="Liu X."/>
            <person name="Yu X."/>
            <person name="Liu D.K."/>
            <person name="Tu X.D."/>
            <person name="Liu B."/>
            <person name="Hao Y."/>
            <person name="Liao X.Y."/>
            <person name="Jiang Y.T."/>
            <person name="Sun W.H."/>
            <person name="Chen J."/>
            <person name="Chen Y.Q."/>
            <person name="Ai Y."/>
            <person name="Zhai J.W."/>
            <person name="Wu S.S."/>
            <person name="Zhou Z."/>
            <person name="Hsiao Y.Y."/>
            <person name="Wu W.L."/>
            <person name="Chen Y.Y."/>
            <person name="Lin Y.F."/>
            <person name="Hsu J.L."/>
            <person name="Li C.Y."/>
            <person name="Wang Z.W."/>
            <person name="Zhao X."/>
            <person name="Zhong W.Y."/>
            <person name="Ma X.K."/>
            <person name="Ma L."/>
            <person name="Huang J."/>
            <person name="Chen G.Z."/>
            <person name="Huang M.Z."/>
            <person name="Huang L."/>
            <person name="Peng D.H."/>
            <person name="Luo Y.B."/>
            <person name="Zou S.Q."/>
            <person name="Chen S.P."/>
            <person name="Lan S."/>
            <person name="Tsai W.C."/>
            <person name="Van de Peer Y."/>
            <person name="Liu Z.J."/>
        </authorList>
    </citation>
    <scope>NUCLEOTIDE SEQUENCE [LARGE SCALE GENOMIC DNA]</scope>
    <source>
        <strain evidence="4">Lor288</strain>
    </source>
</reference>
<evidence type="ECO:0000313" key="4">
    <source>
        <dbReference type="EMBL" id="KAK8939725.1"/>
    </source>
</evidence>
<feature type="compositionally biased region" description="Polar residues" evidence="2">
    <location>
        <begin position="797"/>
        <end position="811"/>
    </location>
</feature>